<dbReference type="RefSeq" id="WP_278280352.1">
    <property type="nucleotide sequence ID" value="NZ_FOIL01000087.1"/>
</dbReference>
<accession>A0A1I0ILG5</accession>
<evidence type="ECO:0000313" key="2">
    <source>
        <dbReference type="EMBL" id="SET97183.1"/>
    </source>
</evidence>
<protein>
    <recommendedName>
        <fullName evidence="4">Oxaloacetate decarboxylase, gamma chain</fullName>
    </recommendedName>
</protein>
<sequence>MNSVVMQNFYISLQIMGQGMIGIFLVVILIAIAVYLLGKYGKKG</sequence>
<proteinExistence type="predicted"/>
<organism evidence="2 3">
    <name type="scientific">[Clostridium] aminophilum</name>
    <dbReference type="NCBI Taxonomy" id="1526"/>
    <lineage>
        <taxon>Bacteria</taxon>
        <taxon>Bacillati</taxon>
        <taxon>Bacillota</taxon>
        <taxon>Clostridia</taxon>
        <taxon>Lachnospirales</taxon>
        <taxon>Lachnospiraceae</taxon>
    </lineage>
</organism>
<gene>
    <name evidence="2" type="ORF">SAMN04487771_10875</name>
</gene>
<dbReference type="Proteomes" id="UP000199820">
    <property type="component" value="Unassembled WGS sequence"/>
</dbReference>
<keyword evidence="1" id="KW-0472">Membrane</keyword>
<keyword evidence="1" id="KW-1133">Transmembrane helix</keyword>
<evidence type="ECO:0000313" key="3">
    <source>
        <dbReference type="Proteomes" id="UP000199820"/>
    </source>
</evidence>
<dbReference type="AlphaFoldDB" id="A0A1I0ILG5"/>
<name>A0A1I0ILG5_9FIRM</name>
<reference evidence="2 3" key="1">
    <citation type="submission" date="2016-10" db="EMBL/GenBank/DDBJ databases">
        <authorList>
            <person name="de Groot N.N."/>
        </authorList>
    </citation>
    <scope>NUCLEOTIDE SEQUENCE [LARGE SCALE GENOMIC DNA]</scope>
    <source>
        <strain evidence="2 3">KH1P1</strain>
    </source>
</reference>
<evidence type="ECO:0000256" key="1">
    <source>
        <dbReference type="SAM" id="Phobius"/>
    </source>
</evidence>
<feature type="transmembrane region" description="Helical" evidence="1">
    <location>
        <begin position="20"/>
        <end position="38"/>
    </location>
</feature>
<dbReference type="STRING" id="1526.SAMN02910262_02306"/>
<keyword evidence="3" id="KW-1185">Reference proteome</keyword>
<dbReference type="EMBL" id="FOIL01000087">
    <property type="protein sequence ID" value="SET97183.1"/>
    <property type="molecule type" value="Genomic_DNA"/>
</dbReference>
<keyword evidence="1" id="KW-0812">Transmembrane</keyword>
<evidence type="ECO:0008006" key="4">
    <source>
        <dbReference type="Google" id="ProtNLM"/>
    </source>
</evidence>